<evidence type="ECO:0000256" key="3">
    <source>
        <dbReference type="ARBA" id="ARBA00023110"/>
    </source>
</evidence>
<dbReference type="InterPro" id="IPR041232">
    <property type="entry name" value="NPL"/>
</dbReference>
<feature type="domain" description="PPIase FKBP-type" evidence="7">
    <location>
        <begin position="213"/>
        <end position="301"/>
    </location>
</feature>
<dbReference type="InterPro" id="IPR046357">
    <property type="entry name" value="PPIase_dom_sf"/>
</dbReference>
<dbReference type="Pfam" id="PF17800">
    <property type="entry name" value="NPL"/>
    <property type="match status" value="1"/>
</dbReference>
<keyword evidence="3 5" id="KW-0697">Rotamase</keyword>
<dbReference type="SUPFAM" id="SSF54534">
    <property type="entry name" value="FKBP-like"/>
    <property type="match status" value="1"/>
</dbReference>
<evidence type="ECO:0000313" key="8">
    <source>
        <dbReference type="EMBL" id="KAJ6638904.1"/>
    </source>
</evidence>
<dbReference type="PIRSF" id="PIRSF001473">
    <property type="entry name" value="FK506-bp_FPR3"/>
    <property type="match status" value="1"/>
</dbReference>
<dbReference type="GO" id="GO:0003755">
    <property type="term" value="F:peptidyl-prolyl cis-trans isomerase activity"/>
    <property type="evidence" value="ECO:0007669"/>
    <property type="project" value="UniProtKB-KW"/>
</dbReference>
<keyword evidence="4 5" id="KW-0413">Isomerase</keyword>
<comment type="catalytic activity">
    <reaction evidence="1 5">
        <text>[protein]-peptidylproline (omega=180) = [protein]-peptidylproline (omega=0)</text>
        <dbReference type="Rhea" id="RHEA:16237"/>
        <dbReference type="Rhea" id="RHEA-COMP:10747"/>
        <dbReference type="Rhea" id="RHEA-COMP:10748"/>
        <dbReference type="ChEBI" id="CHEBI:83833"/>
        <dbReference type="ChEBI" id="CHEBI:83834"/>
        <dbReference type="EC" id="5.2.1.8"/>
    </reaction>
</comment>
<evidence type="ECO:0000313" key="9">
    <source>
        <dbReference type="Proteomes" id="UP001151699"/>
    </source>
</evidence>
<dbReference type="Gene3D" id="2.60.120.340">
    <property type="entry name" value="Nucleoplasmin core domain"/>
    <property type="match status" value="1"/>
</dbReference>
<dbReference type="FunFam" id="3.10.50.40:FF:000006">
    <property type="entry name" value="Peptidyl-prolyl cis-trans isomerase"/>
    <property type="match status" value="1"/>
</dbReference>
<dbReference type="PROSITE" id="PS50059">
    <property type="entry name" value="FKBP_PPIASE"/>
    <property type="match status" value="1"/>
</dbReference>
<organism evidence="8 9">
    <name type="scientific">Pseudolycoriella hygida</name>
    <dbReference type="NCBI Taxonomy" id="35572"/>
    <lineage>
        <taxon>Eukaryota</taxon>
        <taxon>Metazoa</taxon>
        <taxon>Ecdysozoa</taxon>
        <taxon>Arthropoda</taxon>
        <taxon>Hexapoda</taxon>
        <taxon>Insecta</taxon>
        <taxon>Pterygota</taxon>
        <taxon>Neoptera</taxon>
        <taxon>Endopterygota</taxon>
        <taxon>Diptera</taxon>
        <taxon>Nematocera</taxon>
        <taxon>Sciaroidea</taxon>
        <taxon>Sciaridae</taxon>
        <taxon>Pseudolycoriella</taxon>
    </lineage>
</organism>
<dbReference type="InterPro" id="IPR023566">
    <property type="entry name" value="PPIase_Fpr3/Fpr4-like"/>
</dbReference>
<evidence type="ECO:0000256" key="4">
    <source>
        <dbReference type="ARBA" id="ARBA00023235"/>
    </source>
</evidence>
<evidence type="ECO:0000256" key="1">
    <source>
        <dbReference type="ARBA" id="ARBA00000971"/>
    </source>
</evidence>
<evidence type="ECO:0000259" key="7">
    <source>
        <dbReference type="PROSITE" id="PS50059"/>
    </source>
</evidence>
<dbReference type="Pfam" id="PF00254">
    <property type="entry name" value="FKBP_C"/>
    <property type="match status" value="1"/>
</dbReference>
<evidence type="ECO:0000256" key="2">
    <source>
        <dbReference type="ARBA" id="ARBA00013194"/>
    </source>
</evidence>
<accession>A0A9Q0MXC4</accession>
<proteinExistence type="predicted"/>
<dbReference type="PANTHER" id="PTHR43811">
    <property type="entry name" value="FKBP-TYPE PEPTIDYL-PROLYL CIS-TRANS ISOMERASE FKPA"/>
    <property type="match status" value="1"/>
</dbReference>
<dbReference type="PANTHER" id="PTHR43811:SF19">
    <property type="entry name" value="39 KDA FK506-BINDING NUCLEAR PROTEIN"/>
    <property type="match status" value="1"/>
</dbReference>
<keyword evidence="9" id="KW-1185">Reference proteome</keyword>
<comment type="caution">
    <text evidence="8">The sequence shown here is derived from an EMBL/GenBank/DDBJ whole genome shotgun (WGS) entry which is preliminary data.</text>
</comment>
<dbReference type="Proteomes" id="UP001151699">
    <property type="component" value="Chromosome X"/>
</dbReference>
<dbReference type="EC" id="5.2.1.8" evidence="2 5"/>
<feature type="compositionally biased region" description="Acidic residues" evidence="6">
    <location>
        <begin position="118"/>
        <end position="143"/>
    </location>
</feature>
<evidence type="ECO:0000256" key="5">
    <source>
        <dbReference type="PROSITE-ProRule" id="PRU00277"/>
    </source>
</evidence>
<reference evidence="8" key="1">
    <citation type="submission" date="2022-07" db="EMBL/GenBank/DDBJ databases">
        <authorList>
            <person name="Trinca V."/>
            <person name="Uliana J.V.C."/>
            <person name="Torres T.T."/>
            <person name="Ward R.J."/>
            <person name="Monesi N."/>
        </authorList>
    </citation>
    <scope>NUCLEOTIDE SEQUENCE</scope>
    <source>
        <strain evidence="8">HSMRA1968</strain>
        <tissue evidence="8">Whole embryos</tissue>
    </source>
</reference>
<dbReference type="OrthoDB" id="1902587at2759"/>
<evidence type="ECO:0000256" key="6">
    <source>
        <dbReference type="SAM" id="MobiDB-lite"/>
    </source>
</evidence>
<dbReference type="InterPro" id="IPR001179">
    <property type="entry name" value="PPIase_FKBP_dom"/>
</dbReference>
<feature type="compositionally biased region" description="Acidic residues" evidence="6">
    <location>
        <begin position="92"/>
        <end position="111"/>
    </location>
</feature>
<gene>
    <name evidence="8" type="primary">FKBP46</name>
    <name evidence="8" type="ORF">Bhyg_11642</name>
</gene>
<dbReference type="AlphaFoldDB" id="A0A9Q0MXC4"/>
<sequence>MFWGLIVQPNKKYSKTVSTPFHVSQAVLDINSTTDSDVQLILKSDELEYILCILNKSKTAQVPLDLIFSEGDNISFRSVGGTVHLTGYLVDDQDYPDLGEADSSDGEEEAPELVPAEQEYENSGESGAEEDDDAEVEVEESDYEITQPPPAKVQKIHRMNGLANGLAKKEDKNKDNKHKKQHQPITNRNIRTLAGGVVIEELRQGQGASAKPGKKIQVYYEGRFKANNKIFDKTNTGKGFEFILGKNEVIKGWDIGIQGMKIGGKRRITCPPPMAYGAKGSPPAIPSNSTLIFDVVLRGVN</sequence>
<protein>
    <recommendedName>
        <fullName evidence="2 5">peptidylprolyl isomerase</fullName>
        <ecNumber evidence="2 5">5.2.1.8</ecNumber>
    </recommendedName>
</protein>
<feature type="region of interest" description="Disordered" evidence="6">
    <location>
        <begin position="92"/>
        <end position="148"/>
    </location>
</feature>
<name>A0A9Q0MXC4_9DIPT</name>
<dbReference type="Gene3D" id="3.10.50.40">
    <property type="match status" value="1"/>
</dbReference>
<dbReference type="GO" id="GO:0005730">
    <property type="term" value="C:nucleolus"/>
    <property type="evidence" value="ECO:0007669"/>
    <property type="project" value="TreeGrafter"/>
</dbReference>
<dbReference type="EMBL" id="WJQU01000003">
    <property type="protein sequence ID" value="KAJ6638904.1"/>
    <property type="molecule type" value="Genomic_DNA"/>
</dbReference>
<dbReference type="GO" id="GO:0000785">
    <property type="term" value="C:chromatin"/>
    <property type="evidence" value="ECO:0007669"/>
    <property type="project" value="TreeGrafter"/>
</dbReference>